<keyword evidence="3" id="KW-1185">Reference proteome</keyword>
<name>A0A6J1GD03_CUCMO</name>
<dbReference type="InterPro" id="IPR046960">
    <property type="entry name" value="PPR_At4g14850-like_plant"/>
</dbReference>
<gene>
    <name evidence="4" type="primary">LOC111452827</name>
</gene>
<evidence type="ECO:0000313" key="4">
    <source>
        <dbReference type="RefSeq" id="XP_022949499.1"/>
    </source>
</evidence>
<accession>A0A6J1GD03</accession>
<feature type="repeat" description="PPR" evidence="2">
    <location>
        <begin position="492"/>
        <end position="526"/>
    </location>
</feature>
<dbReference type="GO" id="GO:0009451">
    <property type="term" value="P:RNA modification"/>
    <property type="evidence" value="ECO:0007669"/>
    <property type="project" value="InterPro"/>
</dbReference>
<dbReference type="FunFam" id="1.25.40.10:FF:000144">
    <property type="entry name" value="Pentatricopeptide repeat-containing protein, mitochondrial"/>
    <property type="match status" value="1"/>
</dbReference>
<dbReference type="FunFam" id="1.25.40.10:FF:000280">
    <property type="entry name" value="Pentatricopeptide repeat-containing protein"/>
    <property type="match status" value="1"/>
</dbReference>
<dbReference type="PANTHER" id="PTHR47926">
    <property type="entry name" value="PENTATRICOPEPTIDE REPEAT-CONTAINING PROTEIN"/>
    <property type="match status" value="1"/>
</dbReference>
<dbReference type="AlphaFoldDB" id="A0A6J1GD03"/>
<dbReference type="Proteomes" id="UP000504609">
    <property type="component" value="Unplaced"/>
</dbReference>
<evidence type="ECO:0000256" key="2">
    <source>
        <dbReference type="PROSITE-ProRule" id="PRU00708"/>
    </source>
</evidence>
<keyword evidence="1" id="KW-0677">Repeat</keyword>
<dbReference type="InterPro" id="IPR046848">
    <property type="entry name" value="E_motif"/>
</dbReference>
<dbReference type="InterPro" id="IPR011990">
    <property type="entry name" value="TPR-like_helical_dom_sf"/>
</dbReference>
<dbReference type="Pfam" id="PF13041">
    <property type="entry name" value="PPR_2"/>
    <property type="match status" value="3"/>
</dbReference>
<dbReference type="KEGG" id="cmos:111452827"/>
<dbReference type="NCBIfam" id="TIGR00756">
    <property type="entry name" value="PPR"/>
    <property type="match status" value="7"/>
</dbReference>
<organism evidence="3 4">
    <name type="scientific">Cucurbita moschata</name>
    <name type="common">Winter crookneck squash</name>
    <name type="synonym">Cucurbita pepo var. moschata</name>
    <dbReference type="NCBI Taxonomy" id="3662"/>
    <lineage>
        <taxon>Eukaryota</taxon>
        <taxon>Viridiplantae</taxon>
        <taxon>Streptophyta</taxon>
        <taxon>Embryophyta</taxon>
        <taxon>Tracheophyta</taxon>
        <taxon>Spermatophyta</taxon>
        <taxon>Magnoliopsida</taxon>
        <taxon>eudicotyledons</taxon>
        <taxon>Gunneridae</taxon>
        <taxon>Pentapetalae</taxon>
        <taxon>rosids</taxon>
        <taxon>fabids</taxon>
        <taxon>Cucurbitales</taxon>
        <taxon>Cucurbitaceae</taxon>
        <taxon>Cucurbiteae</taxon>
        <taxon>Cucurbita</taxon>
    </lineage>
</organism>
<dbReference type="PANTHER" id="PTHR47926:SF389">
    <property type="entry name" value="PENTATRICOPEPTIDE PROTEIN-RELATED"/>
    <property type="match status" value="1"/>
</dbReference>
<dbReference type="FunFam" id="1.25.40.10:FF:000393">
    <property type="entry name" value="Pentatricopeptide repeat-containing protein At1g20230"/>
    <property type="match status" value="2"/>
</dbReference>
<feature type="repeat" description="PPR" evidence="2">
    <location>
        <begin position="391"/>
        <end position="425"/>
    </location>
</feature>
<proteinExistence type="predicted"/>
<evidence type="ECO:0000256" key="1">
    <source>
        <dbReference type="ARBA" id="ARBA00022737"/>
    </source>
</evidence>
<dbReference type="Pfam" id="PF01535">
    <property type="entry name" value="PPR"/>
    <property type="match status" value="5"/>
</dbReference>
<feature type="repeat" description="PPR" evidence="2">
    <location>
        <begin position="216"/>
        <end position="250"/>
    </location>
</feature>
<sequence length="714" mass="80109">MHLRFMLYASSYQRFNSASFLFPRFTINFPSHFRSYFNSHFSSITYDNQLLDSFDRLLRQCNGIRHCKQVHSATIVTGACSSAFVAARLVSVYARSGFVFDARKVFDTVPFEALWNLLLWNSIIRANVDGYSREALQLYGKMKNFGVLADGFTFPLVLRASSNLGIFNLCKSLHCHVVQFGFHNHLHVVNELMGMYVKLRRMDDARKVFDKMRVKSVISWNTMVSGYAYNYDVNGASRMFLQMELEGVEPNPVTWTSLLSSHARCGHLEETIALFSKMRMKGVGATAEMLAVVLSVCADLATLDRGQMVHGYIVKGGFEDYLFAKNALITVYGKGGDIRDAEKLFHEMKVKNLVSWNSLISSYAESGLYDKAFEAFSELEKMGGSPEMKPNVITWSAVICGFASNGFGEESLEVFRQMQLANVKANSVTISSVLSICAMLAALNLGREMHGHVIRARMEDNILVGNGLINMYTKCGSFKPGCLVFGKLENRDLISWNSMIAGYGMHGLGKDALVTFDEMIKSGFRPDDVTFIAALSACSHAGLVAEGRWLFDQMLQNFKIKPQMEHYACMVDLLGRAGLVEEASNIVKSMPIKPNAYIWSALLNSCRMHKDTDLAEETGSQILNLNSEITGSHMLLSNIFSASCRWEDSARVRISARMKGLKKVPGCSWIEVKKRVYMFKSGNSMQEGLERVDEILHDLALQIESRDFDDSIIE</sequence>
<evidence type="ECO:0000313" key="3">
    <source>
        <dbReference type="Proteomes" id="UP000504609"/>
    </source>
</evidence>
<reference evidence="4" key="1">
    <citation type="submission" date="2025-08" db="UniProtKB">
        <authorList>
            <consortium name="RefSeq"/>
        </authorList>
    </citation>
    <scope>IDENTIFICATION</scope>
    <source>
        <tissue evidence="4">Young leaves</tissue>
    </source>
</reference>
<dbReference type="InterPro" id="IPR002885">
    <property type="entry name" value="PPR_rpt"/>
</dbReference>
<dbReference type="PROSITE" id="PS51375">
    <property type="entry name" value="PPR"/>
    <property type="match status" value="5"/>
</dbReference>
<dbReference type="GO" id="GO:0003723">
    <property type="term" value="F:RNA binding"/>
    <property type="evidence" value="ECO:0007669"/>
    <property type="project" value="InterPro"/>
</dbReference>
<feature type="repeat" description="PPR" evidence="2">
    <location>
        <begin position="352"/>
        <end position="386"/>
    </location>
</feature>
<dbReference type="Gene3D" id="1.25.40.10">
    <property type="entry name" value="Tetratricopeptide repeat domain"/>
    <property type="match status" value="4"/>
</dbReference>
<dbReference type="Pfam" id="PF20431">
    <property type="entry name" value="E_motif"/>
    <property type="match status" value="1"/>
</dbReference>
<feature type="repeat" description="PPR" evidence="2">
    <location>
        <begin position="251"/>
        <end position="285"/>
    </location>
</feature>
<protein>
    <submittedName>
        <fullName evidence="4">Pentatricopeptide repeat-containing protein At1g17630</fullName>
    </submittedName>
</protein>
<dbReference type="RefSeq" id="XP_022949499.1">
    <property type="nucleotide sequence ID" value="XM_023093731.1"/>
</dbReference>
<dbReference type="GeneID" id="111452827"/>